<comment type="caution">
    <text evidence="2">The sequence shown here is derived from an EMBL/GenBank/DDBJ whole genome shotgun (WGS) entry which is preliminary data.</text>
</comment>
<reference evidence="2" key="2">
    <citation type="submission" date="2022-01" db="EMBL/GenBank/DDBJ databases">
        <authorList>
            <person name="Yamashiro T."/>
            <person name="Shiraishi A."/>
            <person name="Satake H."/>
            <person name="Nakayama K."/>
        </authorList>
    </citation>
    <scope>NUCLEOTIDE SEQUENCE</scope>
</reference>
<gene>
    <name evidence="2" type="ORF">Tco_0991496</name>
</gene>
<sequence length="168" mass="18637">MRTGCGLREDTHGVFERTGAWPLLALKPAANDSSLTHDSAEVEEGKGYRDDDGYYKGGHGGYDDDDTGAVVNDITPTEDAGAAAVLQKQMHTNKLKTTTDRVILLPTYGKKQKTTRNCVKPRETPTPERKEHSKKPGRKLQSKLVNNQMVPNSLKTNLKVTKFQYLHV</sequence>
<feature type="compositionally biased region" description="Basic and acidic residues" evidence="1">
    <location>
        <begin position="38"/>
        <end position="54"/>
    </location>
</feature>
<name>A0ABQ5F157_9ASTR</name>
<feature type="region of interest" description="Disordered" evidence="1">
    <location>
        <begin position="111"/>
        <end position="139"/>
    </location>
</feature>
<dbReference type="Proteomes" id="UP001151760">
    <property type="component" value="Unassembled WGS sequence"/>
</dbReference>
<organism evidence="2 3">
    <name type="scientific">Tanacetum coccineum</name>
    <dbReference type="NCBI Taxonomy" id="301880"/>
    <lineage>
        <taxon>Eukaryota</taxon>
        <taxon>Viridiplantae</taxon>
        <taxon>Streptophyta</taxon>
        <taxon>Embryophyta</taxon>
        <taxon>Tracheophyta</taxon>
        <taxon>Spermatophyta</taxon>
        <taxon>Magnoliopsida</taxon>
        <taxon>eudicotyledons</taxon>
        <taxon>Gunneridae</taxon>
        <taxon>Pentapetalae</taxon>
        <taxon>asterids</taxon>
        <taxon>campanulids</taxon>
        <taxon>Asterales</taxon>
        <taxon>Asteraceae</taxon>
        <taxon>Asteroideae</taxon>
        <taxon>Anthemideae</taxon>
        <taxon>Anthemidinae</taxon>
        <taxon>Tanacetum</taxon>
    </lineage>
</organism>
<proteinExistence type="predicted"/>
<evidence type="ECO:0000313" key="3">
    <source>
        <dbReference type="Proteomes" id="UP001151760"/>
    </source>
</evidence>
<accession>A0ABQ5F157</accession>
<evidence type="ECO:0000313" key="2">
    <source>
        <dbReference type="EMBL" id="GJT56442.1"/>
    </source>
</evidence>
<reference evidence="2" key="1">
    <citation type="journal article" date="2022" name="Int. J. Mol. Sci.">
        <title>Draft Genome of Tanacetum Coccineum: Genomic Comparison of Closely Related Tanacetum-Family Plants.</title>
        <authorList>
            <person name="Yamashiro T."/>
            <person name="Shiraishi A."/>
            <person name="Nakayama K."/>
            <person name="Satake H."/>
        </authorList>
    </citation>
    <scope>NUCLEOTIDE SEQUENCE</scope>
</reference>
<protein>
    <submittedName>
        <fullName evidence="2">Uncharacterized protein</fullName>
    </submittedName>
</protein>
<keyword evidence="3" id="KW-1185">Reference proteome</keyword>
<feature type="compositionally biased region" description="Basic and acidic residues" evidence="1">
    <location>
        <begin position="120"/>
        <end position="131"/>
    </location>
</feature>
<feature type="region of interest" description="Disordered" evidence="1">
    <location>
        <begin position="32"/>
        <end position="67"/>
    </location>
</feature>
<dbReference type="EMBL" id="BQNB010016846">
    <property type="protein sequence ID" value="GJT56442.1"/>
    <property type="molecule type" value="Genomic_DNA"/>
</dbReference>
<evidence type="ECO:0000256" key="1">
    <source>
        <dbReference type="SAM" id="MobiDB-lite"/>
    </source>
</evidence>